<name>A0A085N344_9BILA</name>
<evidence type="ECO:0000313" key="2">
    <source>
        <dbReference type="EMBL" id="KFD63890.1"/>
    </source>
</evidence>
<dbReference type="PROSITE" id="PS50878">
    <property type="entry name" value="RT_POL"/>
    <property type="match status" value="1"/>
</dbReference>
<dbReference type="PANTHER" id="PTHR21301">
    <property type="entry name" value="REVERSE TRANSCRIPTASE"/>
    <property type="match status" value="1"/>
</dbReference>
<evidence type="ECO:0000259" key="1">
    <source>
        <dbReference type="PROSITE" id="PS50878"/>
    </source>
</evidence>
<gene>
    <name evidence="2" type="ORF">M514_23881</name>
</gene>
<dbReference type="InterPro" id="IPR058912">
    <property type="entry name" value="HTH_animal"/>
</dbReference>
<organism evidence="2">
    <name type="scientific">Trichuris suis</name>
    <name type="common">pig whipworm</name>
    <dbReference type="NCBI Taxonomy" id="68888"/>
    <lineage>
        <taxon>Eukaryota</taxon>
        <taxon>Metazoa</taxon>
        <taxon>Ecdysozoa</taxon>
        <taxon>Nematoda</taxon>
        <taxon>Enoplea</taxon>
        <taxon>Dorylaimia</taxon>
        <taxon>Trichinellida</taxon>
        <taxon>Trichuridae</taxon>
        <taxon>Trichuris</taxon>
    </lineage>
</organism>
<dbReference type="CDD" id="cd00304">
    <property type="entry name" value="RT_like"/>
    <property type="match status" value="1"/>
</dbReference>
<dbReference type="Pfam" id="PF26215">
    <property type="entry name" value="HTH_animal"/>
    <property type="match status" value="1"/>
</dbReference>
<dbReference type="AlphaFoldDB" id="A0A085N344"/>
<dbReference type="Proteomes" id="UP000030758">
    <property type="component" value="Unassembled WGS sequence"/>
</dbReference>
<accession>A0A085N344</accession>
<protein>
    <recommendedName>
        <fullName evidence="1">Reverse transcriptase domain-containing protein</fullName>
    </recommendedName>
</protein>
<dbReference type="InterPro" id="IPR000477">
    <property type="entry name" value="RT_dom"/>
</dbReference>
<dbReference type="PANTHER" id="PTHR21301:SF10">
    <property type="entry name" value="REVERSE TRANSCRIPTASE DOMAIN-CONTAINING PROTEIN"/>
    <property type="match status" value="1"/>
</dbReference>
<proteinExistence type="predicted"/>
<dbReference type="Pfam" id="PF00078">
    <property type="entry name" value="RVT_1"/>
    <property type="match status" value="1"/>
</dbReference>
<sequence>MRTLKGFLPSHEEDATEEELLQLQGERVNIEGDHENEHLKSEAKAEKEMKRLRELLSIADDAARVTEQHNLKLERAWRFTAALEDISSPYEELYNQKSPSQILTALRTSYVKNSEDFCKEVRQFNISPTEIMVSYDVKDLFTSIPITYTLGVLDDLLVADTNLRHRTNLNPFHIRTLVSFCMKEGNYFRFQDSFFLQNSGAPMGSPLSPVLAEIFMEHLEDKAFNNMNAACVPRLFKRYVDDIFAVVETGKEELFLEYLNSLFPNCISFTIEKETRNRLPFLDALVIRSPGKLKTTVYRKPTHSDRYLHFASHRSRPVMTGIIRGMVDRAVSICDAEYLEAELTHIKRALYNNGYPASLVSSVIRRRVNMPKVTRPREQGPLVVLPYYVGLAVEFLRFDVHTLYVSIGTYAEIKTNMMDPSSNLSSSY</sequence>
<dbReference type="EMBL" id="KL367564">
    <property type="protein sequence ID" value="KFD63890.1"/>
    <property type="molecule type" value="Genomic_DNA"/>
</dbReference>
<reference evidence="2" key="1">
    <citation type="journal article" date="2014" name="Nat. Genet.">
        <title>Genome and transcriptome of the porcine whipworm Trichuris suis.</title>
        <authorList>
            <person name="Jex A.R."/>
            <person name="Nejsum P."/>
            <person name="Schwarz E.M."/>
            <person name="Hu L."/>
            <person name="Young N.D."/>
            <person name="Hall R.S."/>
            <person name="Korhonen P.K."/>
            <person name="Liao S."/>
            <person name="Thamsborg S."/>
            <person name="Xia J."/>
            <person name="Xu P."/>
            <person name="Wang S."/>
            <person name="Scheerlinck J.P."/>
            <person name="Hofmann A."/>
            <person name="Sternberg P.W."/>
            <person name="Wang J."/>
            <person name="Gasser R.B."/>
        </authorList>
    </citation>
    <scope>NUCLEOTIDE SEQUENCE [LARGE SCALE GENOMIC DNA]</scope>
    <source>
        <strain evidence="2">DCEP-RM93F</strain>
    </source>
</reference>
<feature type="domain" description="Reverse transcriptase" evidence="1">
    <location>
        <begin position="1"/>
        <end position="312"/>
    </location>
</feature>